<feature type="chain" id="PRO_5009305000" evidence="1">
    <location>
        <begin position="17"/>
        <end position="136"/>
    </location>
</feature>
<dbReference type="Proteomes" id="UP000095284">
    <property type="component" value="Unplaced"/>
</dbReference>
<protein>
    <submittedName>
        <fullName evidence="3">Saposin B-type domain-containing protein</fullName>
    </submittedName>
</protein>
<name>A0A1I7RW36_BURXY</name>
<proteinExistence type="predicted"/>
<evidence type="ECO:0000256" key="1">
    <source>
        <dbReference type="SAM" id="SignalP"/>
    </source>
</evidence>
<sequence length="136" mass="15626">MKALTIVPLLLLVSHGEELQLFVKPKPEVCLGCAEVFELLNEVIPDVGHVSKGEFKAHIDFACKTLSSKGDHKYKDVCKFVKKNQAYILRHLKKTMEPNYAWTMETDYRRSYTETWAYWRALDSTPLAYPQTSANT</sequence>
<organism evidence="2 3">
    <name type="scientific">Bursaphelenchus xylophilus</name>
    <name type="common">Pinewood nematode worm</name>
    <name type="synonym">Aphelenchoides xylophilus</name>
    <dbReference type="NCBI Taxonomy" id="6326"/>
    <lineage>
        <taxon>Eukaryota</taxon>
        <taxon>Metazoa</taxon>
        <taxon>Ecdysozoa</taxon>
        <taxon>Nematoda</taxon>
        <taxon>Chromadorea</taxon>
        <taxon>Rhabditida</taxon>
        <taxon>Tylenchina</taxon>
        <taxon>Tylenchomorpha</taxon>
        <taxon>Aphelenchoidea</taxon>
        <taxon>Aphelenchoididae</taxon>
        <taxon>Bursaphelenchus</taxon>
    </lineage>
</organism>
<keyword evidence="1" id="KW-0732">Signal</keyword>
<feature type="signal peptide" evidence="1">
    <location>
        <begin position="1"/>
        <end position="16"/>
    </location>
</feature>
<dbReference type="WBParaSite" id="BXY_0494900.1">
    <property type="protein sequence ID" value="BXY_0494900.1"/>
    <property type="gene ID" value="BXY_0494900"/>
</dbReference>
<reference evidence="3" key="1">
    <citation type="submission" date="2016-11" db="UniProtKB">
        <authorList>
            <consortium name="WormBaseParasite"/>
        </authorList>
    </citation>
    <scope>IDENTIFICATION</scope>
</reference>
<dbReference type="AlphaFoldDB" id="A0A1I7RW36"/>
<evidence type="ECO:0000313" key="2">
    <source>
        <dbReference type="Proteomes" id="UP000095284"/>
    </source>
</evidence>
<accession>A0A1I7RW36</accession>
<evidence type="ECO:0000313" key="3">
    <source>
        <dbReference type="WBParaSite" id="BXY_0494900.1"/>
    </source>
</evidence>